<dbReference type="RefSeq" id="WP_031412453.1">
    <property type="nucleotide sequence ID" value="NZ_CP011074.1"/>
</dbReference>
<dbReference type="NCBIfam" id="NF005800">
    <property type="entry name" value="PRK07650.1"/>
    <property type="match status" value="1"/>
</dbReference>
<dbReference type="InterPro" id="IPR043131">
    <property type="entry name" value="BCAT-like_N"/>
</dbReference>
<comment type="similarity">
    <text evidence="2">Belongs to the class-IV pyridoxal-phosphate-dependent aminotransferase family.</text>
</comment>
<keyword evidence="5" id="KW-0456">Lyase</keyword>
<dbReference type="SUPFAM" id="SSF56752">
    <property type="entry name" value="D-aminoacid aminotransferase-like PLP-dependent enzymes"/>
    <property type="match status" value="1"/>
</dbReference>
<dbReference type="InterPro" id="IPR036038">
    <property type="entry name" value="Aminotransferase-like"/>
</dbReference>
<evidence type="ECO:0000256" key="3">
    <source>
        <dbReference type="ARBA" id="ARBA00011738"/>
    </source>
</evidence>
<dbReference type="PANTHER" id="PTHR42743">
    <property type="entry name" value="AMINO-ACID AMINOTRANSFERASE"/>
    <property type="match status" value="1"/>
</dbReference>
<dbReference type="AlphaFoldDB" id="A0A0F7BZQ5"/>
<proteinExistence type="inferred from homology"/>
<reference evidence="5" key="1">
    <citation type="submission" date="2015-03" db="EMBL/GenBank/DDBJ databases">
        <title>MIGS Cultured Bacterial/Archaeal sample from Brevibacillus laterosporus.</title>
        <authorList>
            <person name="Zeng D."/>
            <person name="Zhu L."/>
            <person name="Dong G."/>
            <person name="Ye W."/>
            <person name="Ren D."/>
            <person name="Wu L."/>
            <person name="Xu J."/>
            <person name="Li G."/>
            <person name="Guo L."/>
        </authorList>
    </citation>
    <scope>NUCLEOTIDE SEQUENCE</scope>
    <source>
        <strain evidence="5">B9</strain>
    </source>
</reference>
<evidence type="ECO:0000256" key="2">
    <source>
        <dbReference type="ARBA" id="ARBA00009320"/>
    </source>
</evidence>
<evidence type="ECO:0000256" key="4">
    <source>
        <dbReference type="ARBA" id="ARBA00022898"/>
    </source>
</evidence>
<dbReference type="InterPro" id="IPR001544">
    <property type="entry name" value="Aminotrans_IV"/>
</dbReference>
<dbReference type="Pfam" id="PF01063">
    <property type="entry name" value="Aminotran_4"/>
    <property type="match status" value="1"/>
</dbReference>
<dbReference type="InterPro" id="IPR050571">
    <property type="entry name" value="Class-IV_PLP-Dep_Aminotrnsfr"/>
</dbReference>
<dbReference type="InterPro" id="IPR043132">
    <property type="entry name" value="BCAT-like_C"/>
</dbReference>
<comment type="subunit">
    <text evidence="3">Homodimer.</text>
</comment>
<dbReference type="GO" id="GO:0008652">
    <property type="term" value="P:amino acid biosynthetic process"/>
    <property type="evidence" value="ECO:0007669"/>
    <property type="project" value="UniProtKB-ARBA"/>
</dbReference>
<keyword evidence="4" id="KW-0663">Pyridoxal phosphate</keyword>
<dbReference type="Gene3D" id="3.30.470.10">
    <property type="match status" value="1"/>
</dbReference>
<dbReference type="FunFam" id="3.20.10.10:FF:000002">
    <property type="entry name" value="D-alanine aminotransferase"/>
    <property type="match status" value="1"/>
</dbReference>
<evidence type="ECO:0000256" key="1">
    <source>
        <dbReference type="ARBA" id="ARBA00001933"/>
    </source>
</evidence>
<protein>
    <submittedName>
        <fullName evidence="5">4-amino-4-deoxychorismate lyase</fullName>
    </submittedName>
</protein>
<accession>A0A0F7BZQ5</accession>
<gene>
    <name evidence="5" type="ORF">EX87_08065</name>
</gene>
<evidence type="ECO:0000313" key="5">
    <source>
        <dbReference type="EMBL" id="AKF93582.1"/>
    </source>
</evidence>
<dbReference type="PANTHER" id="PTHR42743:SF11">
    <property type="entry name" value="AMINODEOXYCHORISMATE LYASE"/>
    <property type="match status" value="1"/>
</dbReference>
<dbReference type="GO" id="GO:0046394">
    <property type="term" value="P:carboxylic acid biosynthetic process"/>
    <property type="evidence" value="ECO:0007669"/>
    <property type="project" value="UniProtKB-ARBA"/>
</dbReference>
<dbReference type="GO" id="GO:0005829">
    <property type="term" value="C:cytosol"/>
    <property type="evidence" value="ECO:0007669"/>
    <property type="project" value="TreeGrafter"/>
</dbReference>
<name>A0A0F7BZQ5_BRELA</name>
<organism evidence="5">
    <name type="scientific">Brevibacillus laterosporus</name>
    <name type="common">Bacillus laterosporus</name>
    <dbReference type="NCBI Taxonomy" id="1465"/>
    <lineage>
        <taxon>Bacteria</taxon>
        <taxon>Bacillati</taxon>
        <taxon>Bacillota</taxon>
        <taxon>Bacilli</taxon>
        <taxon>Bacillales</taxon>
        <taxon>Paenibacillaceae</taxon>
        <taxon>Brevibacillus</taxon>
    </lineage>
</organism>
<dbReference type="EMBL" id="CP011074">
    <property type="protein sequence ID" value="AKF93582.1"/>
    <property type="molecule type" value="Genomic_DNA"/>
</dbReference>
<dbReference type="GO" id="GO:0016829">
    <property type="term" value="F:lyase activity"/>
    <property type="evidence" value="ECO:0007669"/>
    <property type="project" value="UniProtKB-KW"/>
</dbReference>
<dbReference type="CDD" id="cd00449">
    <property type="entry name" value="PLPDE_IV"/>
    <property type="match status" value="1"/>
</dbReference>
<sequence>MWVFVNDKIVPAQQAVVSAMDHGFLYGIGLFETIRIYQGKPCFWNEHMLRLENGMTDLRIRHKWERSEIYRAVQATLEKNELEDAYVRISVTGGAEGVGLHSGVYEQPSLYIFVKSVTPITEPPIAKRLKVISFPRQTQEGNLRFKSHNYLNCALGKQEIGGAPDIEGLFLTKEGYICEGVVSNVFWVKDNIVYTPSVDTNLLAGITRNAVLTIAHTGGFNVEEGLYPLEELFKADEVFVTNSIQEIVPVSTVENVEVPYVYGKLTQKLHEAYRRLVELSN</sequence>
<comment type="cofactor">
    <cofactor evidence="1">
        <name>pyridoxal 5'-phosphate</name>
        <dbReference type="ChEBI" id="CHEBI:597326"/>
    </cofactor>
</comment>
<dbReference type="Gene3D" id="3.20.10.10">
    <property type="entry name" value="D-amino Acid Aminotransferase, subunit A, domain 2"/>
    <property type="match status" value="1"/>
</dbReference>